<dbReference type="Proteomes" id="UP000886893">
    <property type="component" value="Unassembled WGS sequence"/>
</dbReference>
<protein>
    <submittedName>
        <fullName evidence="1">Uncharacterized protein</fullName>
    </submittedName>
</protein>
<reference evidence="1" key="1">
    <citation type="submission" date="2020-10" db="EMBL/GenBank/DDBJ databases">
        <authorList>
            <person name="Gilroy R."/>
        </authorList>
    </citation>
    <scope>NUCLEOTIDE SEQUENCE</scope>
    <source>
        <strain evidence="1">14508</strain>
    </source>
</reference>
<name>A0A9D1G8M9_9FIRM</name>
<comment type="caution">
    <text evidence="1">The sequence shown here is derived from an EMBL/GenBank/DDBJ whole genome shotgun (WGS) entry which is preliminary data.</text>
</comment>
<reference evidence="1" key="2">
    <citation type="journal article" date="2021" name="PeerJ">
        <title>Extensive microbial diversity within the chicken gut microbiome revealed by metagenomics and culture.</title>
        <authorList>
            <person name="Gilroy R."/>
            <person name="Ravi A."/>
            <person name="Getino M."/>
            <person name="Pursley I."/>
            <person name="Horton D.L."/>
            <person name="Alikhan N.F."/>
            <person name="Baker D."/>
            <person name="Gharbi K."/>
            <person name="Hall N."/>
            <person name="Watson M."/>
            <person name="Adriaenssens E.M."/>
            <person name="Foster-Nyarko E."/>
            <person name="Jarju S."/>
            <person name="Secka A."/>
            <person name="Antonio M."/>
            <person name="Oren A."/>
            <person name="Chaudhuri R.R."/>
            <person name="La Ragione R."/>
            <person name="Hildebrand F."/>
            <person name="Pallen M.J."/>
        </authorList>
    </citation>
    <scope>NUCLEOTIDE SEQUENCE</scope>
    <source>
        <strain evidence="1">14508</strain>
    </source>
</reference>
<sequence>MEKVNPYTNTLTYDNYLRILEEDKLQELEGDAKREKDILNKNAEVLRDVLKNEKLDDKAIRFLQTYVKSVIIRCLDVGYQGVAVDYISLLADPRIKNENCPISNQSRLVKKYLIQTLQGYARRAIEDGYEYHDKAISILLDAKRGVFGYDMRSVPVRELADAYNNATISFNGFTAKNPDKLTKDYIKEAFKRSGLRCNPNALHSDEEKVRTHDKEFGED</sequence>
<accession>A0A9D1G8M9</accession>
<organism evidence="1 2">
    <name type="scientific">Candidatus Caccosoma faecigallinarum</name>
    <dbReference type="NCBI Taxonomy" id="2840720"/>
    <lineage>
        <taxon>Bacteria</taxon>
        <taxon>Bacillati</taxon>
        <taxon>Bacillota</taxon>
        <taxon>Bacillota incertae sedis</taxon>
        <taxon>Candidatus Caccosoma</taxon>
    </lineage>
</organism>
<evidence type="ECO:0000313" key="2">
    <source>
        <dbReference type="Proteomes" id="UP000886893"/>
    </source>
</evidence>
<dbReference type="AlphaFoldDB" id="A0A9D1G8M9"/>
<gene>
    <name evidence="1" type="ORF">IAD04_04965</name>
</gene>
<dbReference type="EMBL" id="DVKI01000154">
    <property type="protein sequence ID" value="HIT17704.1"/>
    <property type="molecule type" value="Genomic_DNA"/>
</dbReference>
<proteinExistence type="predicted"/>
<evidence type="ECO:0000313" key="1">
    <source>
        <dbReference type="EMBL" id="HIT17704.1"/>
    </source>
</evidence>